<dbReference type="GO" id="GO:0051536">
    <property type="term" value="F:iron-sulfur cluster binding"/>
    <property type="evidence" value="ECO:0007669"/>
    <property type="project" value="UniProtKB-KW"/>
</dbReference>
<dbReference type="InterPro" id="IPR051793">
    <property type="entry name" value="NADH:flavin_oxidoreductase"/>
</dbReference>
<comment type="cofactor">
    <cofactor evidence="1">
        <name>FMN</name>
        <dbReference type="ChEBI" id="CHEBI:58210"/>
    </cofactor>
</comment>
<dbReference type="InterPro" id="IPR023753">
    <property type="entry name" value="FAD/NAD-binding_dom"/>
</dbReference>
<dbReference type="SUPFAM" id="SSF51395">
    <property type="entry name" value="FMN-linked oxidoreductases"/>
    <property type="match status" value="1"/>
</dbReference>
<name>A0A1H7BGQ7_9PSED</name>
<keyword evidence="9" id="KW-0411">Iron-sulfur</keyword>
<accession>A0A1H7BGQ7</accession>
<dbReference type="GO" id="GO:0033543">
    <property type="term" value="P:fatty acid beta-oxidation, unsaturated, even number, reductase/isomerase pathway"/>
    <property type="evidence" value="ECO:0007669"/>
    <property type="project" value="TreeGrafter"/>
</dbReference>
<comment type="similarity">
    <text evidence="3">In the N-terminal section; belongs to the NADH:flavin oxidoreductase/NADH oxidase family.</text>
</comment>
<dbReference type="Gene3D" id="3.50.50.60">
    <property type="entry name" value="FAD/NAD(P)-binding domain"/>
    <property type="match status" value="1"/>
</dbReference>
<dbReference type="InterPro" id="IPR013785">
    <property type="entry name" value="Aldolase_TIM"/>
</dbReference>
<dbReference type="Gene3D" id="3.40.50.720">
    <property type="entry name" value="NAD(P)-binding Rossmann-like Domain"/>
    <property type="match status" value="1"/>
</dbReference>
<dbReference type="Pfam" id="PF07992">
    <property type="entry name" value="Pyr_redox_2"/>
    <property type="match status" value="1"/>
</dbReference>
<keyword evidence="8" id="KW-0408">Iron</keyword>
<evidence type="ECO:0000256" key="1">
    <source>
        <dbReference type="ARBA" id="ARBA00001917"/>
    </source>
</evidence>
<dbReference type="PANTHER" id="PTHR42917:SF2">
    <property type="entry name" value="2,4-DIENOYL-COA REDUCTASE [(2E)-ENOYL-COA-PRODUCING]"/>
    <property type="match status" value="1"/>
</dbReference>
<keyword evidence="4" id="KW-0285">Flavoprotein</keyword>
<dbReference type="EMBL" id="FNZE01000017">
    <property type="protein sequence ID" value="SEJ76386.1"/>
    <property type="molecule type" value="Genomic_DNA"/>
</dbReference>
<dbReference type="InterPro" id="IPR036188">
    <property type="entry name" value="FAD/NAD-bd_sf"/>
</dbReference>
<evidence type="ECO:0000256" key="5">
    <source>
        <dbReference type="ARBA" id="ARBA00022643"/>
    </source>
</evidence>
<protein>
    <submittedName>
        <fullName evidence="12">2,4-dienoyl-CoA reductase</fullName>
    </submittedName>
</protein>
<dbReference type="Proteomes" id="UP000242930">
    <property type="component" value="Unassembled WGS sequence"/>
</dbReference>
<keyword evidence="6" id="KW-0479">Metal-binding</keyword>
<evidence type="ECO:0000256" key="7">
    <source>
        <dbReference type="ARBA" id="ARBA00023002"/>
    </source>
</evidence>
<evidence type="ECO:0000256" key="4">
    <source>
        <dbReference type="ARBA" id="ARBA00022630"/>
    </source>
</evidence>
<dbReference type="GO" id="GO:0008670">
    <property type="term" value="F:2,4-dienoyl-CoA reductase (NADPH) activity"/>
    <property type="evidence" value="ECO:0007669"/>
    <property type="project" value="TreeGrafter"/>
</dbReference>
<sequence>MSLTHIHTPIQIGGIQIPNRVVRTAHATNLGGGSMSDALIDYHLARAKGGTGLSIVEILSVHPTSPATLNVFSPGIEDGYRRLVEAIRPHGMRLFQQLWHGGHNALPLDGSPPWSASDVPSPTIGVTPIPMTQAMIDEVIAAYAQTARQCERWGLDGVEIHCAHGYLPAQFLSTNANRREDDYGGSFENRVRFLLQLVTAVREAVSRNFAVGVRLAPDLGVQGIGPAEIAQVVEVLESRQLIDFVDISLGDYHSFPKLIGGMHEPMGYEMPTSARIARTCQTTTIVTGRFRTLEEADQVIRAGDADMVALTRAQIADPDLVRKTLAGHPEQVRPCIACNQGCVGGLLGPAGRMGCAVNPAVGAESTLEDAALPPAASPRRVLVIGGGPAGMEAARVAALRGHRVVLAEAQADLGGCIRLAAMALTRHGMGDITTWLEQEIYRLGVEVRLSSYLGLEDILAEAPDAVILATGSTPRMDGVQLSNPGEPIAGIEQPHVISSWDLLLDSARPLPDSAVVIDDVGHYEGIAAAEHLLGKGVKVTYLSRHAAFAPLVEPALMTEPALQRLSRGPFVPLLRSRAVAIERDAVTVLPTYLASADHAPSRVEAGLVVLVSHNRANRGLAAELEPHGIPLQVVGDANSPRFLQSAIREGRMAGIAV</sequence>
<keyword evidence="13" id="KW-1185">Reference proteome</keyword>
<dbReference type="OrthoDB" id="8523426at2"/>
<dbReference type="PRINTS" id="PR00368">
    <property type="entry name" value="FADPNR"/>
</dbReference>
<reference evidence="13" key="1">
    <citation type="submission" date="2016-10" db="EMBL/GenBank/DDBJ databases">
        <authorList>
            <person name="Varghese N."/>
            <person name="Submissions S."/>
        </authorList>
    </citation>
    <scope>NUCLEOTIDE SEQUENCE [LARGE SCALE GENOMIC DNA]</scope>
    <source>
        <strain evidence="13">LMG 25967</strain>
    </source>
</reference>
<organism evidence="12 13">
    <name type="scientific">Pseudomonas linyingensis</name>
    <dbReference type="NCBI Taxonomy" id="915471"/>
    <lineage>
        <taxon>Bacteria</taxon>
        <taxon>Pseudomonadati</taxon>
        <taxon>Pseudomonadota</taxon>
        <taxon>Gammaproteobacteria</taxon>
        <taxon>Pseudomonadales</taxon>
        <taxon>Pseudomonadaceae</taxon>
        <taxon>Pseudomonas</taxon>
    </lineage>
</organism>
<keyword evidence="5" id="KW-0288">FMN</keyword>
<evidence type="ECO:0000256" key="8">
    <source>
        <dbReference type="ARBA" id="ARBA00023004"/>
    </source>
</evidence>
<dbReference type="Pfam" id="PF00724">
    <property type="entry name" value="Oxidored_FMN"/>
    <property type="match status" value="1"/>
</dbReference>
<comment type="cofactor">
    <cofactor evidence="2">
        <name>[4Fe-4S] cluster</name>
        <dbReference type="ChEBI" id="CHEBI:49883"/>
    </cofactor>
</comment>
<evidence type="ECO:0000313" key="13">
    <source>
        <dbReference type="Proteomes" id="UP000242930"/>
    </source>
</evidence>
<proteinExistence type="inferred from homology"/>
<dbReference type="GO" id="GO:0010181">
    <property type="term" value="F:FMN binding"/>
    <property type="evidence" value="ECO:0007669"/>
    <property type="project" value="InterPro"/>
</dbReference>
<gene>
    <name evidence="12" type="ORF">SAMN05216201_11722</name>
</gene>
<dbReference type="RefSeq" id="WP_090312958.1">
    <property type="nucleotide sequence ID" value="NZ_FNZE01000017.1"/>
</dbReference>
<dbReference type="InterPro" id="IPR001155">
    <property type="entry name" value="OxRdtase_FMN_N"/>
</dbReference>
<dbReference type="PRINTS" id="PR00411">
    <property type="entry name" value="PNDRDTASEI"/>
</dbReference>
<dbReference type="GO" id="GO:0046872">
    <property type="term" value="F:metal ion binding"/>
    <property type="evidence" value="ECO:0007669"/>
    <property type="project" value="UniProtKB-KW"/>
</dbReference>
<evidence type="ECO:0000259" key="11">
    <source>
        <dbReference type="Pfam" id="PF07992"/>
    </source>
</evidence>
<evidence type="ECO:0000259" key="10">
    <source>
        <dbReference type="Pfam" id="PF00724"/>
    </source>
</evidence>
<feature type="domain" description="NADH:flavin oxidoreductase/NADH oxidase N-terminal" evidence="10">
    <location>
        <begin position="6"/>
        <end position="328"/>
    </location>
</feature>
<dbReference type="AlphaFoldDB" id="A0A1H7BGQ7"/>
<dbReference type="PANTHER" id="PTHR42917">
    <property type="entry name" value="2,4-DIENOYL-COA REDUCTASE"/>
    <property type="match status" value="1"/>
</dbReference>
<feature type="domain" description="FAD/NAD(P)-binding" evidence="11">
    <location>
        <begin position="380"/>
        <end position="548"/>
    </location>
</feature>
<dbReference type="SUPFAM" id="SSF51905">
    <property type="entry name" value="FAD/NAD(P)-binding domain"/>
    <property type="match status" value="1"/>
</dbReference>
<evidence type="ECO:0000256" key="2">
    <source>
        <dbReference type="ARBA" id="ARBA00001966"/>
    </source>
</evidence>
<dbReference type="Gene3D" id="3.20.20.70">
    <property type="entry name" value="Aldolase class I"/>
    <property type="match status" value="1"/>
</dbReference>
<evidence type="ECO:0000256" key="9">
    <source>
        <dbReference type="ARBA" id="ARBA00023014"/>
    </source>
</evidence>
<dbReference type="STRING" id="915471.SAMN05216201_11722"/>
<evidence type="ECO:0000256" key="6">
    <source>
        <dbReference type="ARBA" id="ARBA00022723"/>
    </source>
</evidence>
<evidence type="ECO:0000313" key="12">
    <source>
        <dbReference type="EMBL" id="SEJ76386.1"/>
    </source>
</evidence>
<evidence type="ECO:0000256" key="3">
    <source>
        <dbReference type="ARBA" id="ARBA00011048"/>
    </source>
</evidence>
<keyword evidence="7" id="KW-0560">Oxidoreductase</keyword>